<gene>
    <name evidence="2" type="ORF">M441DRAFT_76729</name>
</gene>
<keyword evidence="3" id="KW-1185">Reference proteome</keyword>
<feature type="non-terminal residue" evidence="2">
    <location>
        <position position="1"/>
    </location>
</feature>
<evidence type="ECO:0000313" key="2">
    <source>
        <dbReference type="EMBL" id="PTB45658.1"/>
    </source>
</evidence>
<organism evidence="2 3">
    <name type="scientific">Trichoderma asperellum (strain ATCC 204424 / CBS 433.97 / NBRC 101777)</name>
    <dbReference type="NCBI Taxonomy" id="1042311"/>
    <lineage>
        <taxon>Eukaryota</taxon>
        <taxon>Fungi</taxon>
        <taxon>Dikarya</taxon>
        <taxon>Ascomycota</taxon>
        <taxon>Pezizomycotina</taxon>
        <taxon>Sordariomycetes</taxon>
        <taxon>Hypocreomycetidae</taxon>
        <taxon>Hypocreales</taxon>
        <taxon>Hypocreaceae</taxon>
        <taxon>Trichoderma</taxon>
    </lineage>
</organism>
<dbReference type="EMBL" id="KZ679257">
    <property type="protein sequence ID" value="PTB45658.1"/>
    <property type="molecule type" value="Genomic_DNA"/>
</dbReference>
<evidence type="ECO:0000256" key="1">
    <source>
        <dbReference type="SAM" id="MobiDB-lite"/>
    </source>
</evidence>
<name>A0A2T3ZLG6_TRIA4</name>
<reference evidence="2 3" key="1">
    <citation type="submission" date="2016-07" db="EMBL/GenBank/DDBJ databases">
        <title>Multiple horizontal gene transfer events from other fungi enriched the ability of initially mycotrophic Trichoderma (Ascomycota) to feed on dead plant biomass.</title>
        <authorList>
            <consortium name="DOE Joint Genome Institute"/>
            <person name="Aerts A."/>
            <person name="Atanasova L."/>
            <person name="Chenthamara K."/>
            <person name="Zhang J."/>
            <person name="Grujic M."/>
            <person name="Henrissat B."/>
            <person name="Kuo A."/>
            <person name="Salamov A."/>
            <person name="Lipzen A."/>
            <person name="Labutti K."/>
            <person name="Barry K."/>
            <person name="Miao Y."/>
            <person name="Rahimi M.J."/>
            <person name="Shen Q."/>
            <person name="Grigoriev I.V."/>
            <person name="Kubicek C.P."/>
            <person name="Druzhinina I.S."/>
        </authorList>
    </citation>
    <scope>NUCLEOTIDE SEQUENCE [LARGE SCALE GENOMIC DNA]</scope>
    <source>
        <strain evidence="2 3">CBS 433.97</strain>
    </source>
</reference>
<accession>A0A2T3ZLG6</accession>
<feature type="region of interest" description="Disordered" evidence="1">
    <location>
        <begin position="54"/>
        <end position="98"/>
    </location>
</feature>
<protein>
    <submittedName>
        <fullName evidence="2">Uncharacterized protein</fullName>
    </submittedName>
</protein>
<feature type="compositionally biased region" description="Basic and acidic residues" evidence="1">
    <location>
        <begin position="88"/>
        <end position="98"/>
    </location>
</feature>
<dbReference type="Proteomes" id="UP000240493">
    <property type="component" value="Unassembled WGS sequence"/>
</dbReference>
<proteinExistence type="predicted"/>
<sequence>ASNLHPTRGSHIFWTTPSQTCVGLLLSVTALHPFACPGPGPQSIWTINKALPHRPRSSSARLRDRQFDDAWPAPPAYPFGWDPTGGAKSRDGKRPKLL</sequence>
<dbReference type="AlphaFoldDB" id="A0A2T3ZLG6"/>
<evidence type="ECO:0000313" key="3">
    <source>
        <dbReference type="Proteomes" id="UP000240493"/>
    </source>
</evidence>